<feature type="region of interest" description="Disordered" evidence="2">
    <location>
        <begin position="362"/>
        <end position="386"/>
    </location>
</feature>
<gene>
    <name evidence="7" type="ORF">CJO77_18380</name>
</gene>
<evidence type="ECO:0000313" key="8">
    <source>
        <dbReference type="Proteomes" id="UP000261758"/>
    </source>
</evidence>
<keyword evidence="7" id="KW-0614">Plasmid</keyword>
<dbReference type="Gene3D" id="1.10.287.470">
    <property type="entry name" value="Helix hairpin bin"/>
    <property type="match status" value="1"/>
</dbReference>
<keyword evidence="3" id="KW-1133">Transmembrane helix</keyword>
<dbReference type="Pfam" id="PF25876">
    <property type="entry name" value="HH_MFP_RND"/>
    <property type="match status" value="1"/>
</dbReference>
<dbReference type="Gene3D" id="2.40.50.100">
    <property type="match status" value="1"/>
</dbReference>
<evidence type="ECO:0000259" key="5">
    <source>
        <dbReference type="Pfam" id="PF25917"/>
    </source>
</evidence>
<dbReference type="InterPro" id="IPR058625">
    <property type="entry name" value="MdtA-like_BSH"/>
</dbReference>
<keyword evidence="3" id="KW-0472">Membrane</keyword>
<dbReference type="InterPro" id="IPR058792">
    <property type="entry name" value="Beta-barrel_RND_2"/>
</dbReference>
<name>A0AAD0SCE5_RALSL</name>
<sequence length="386" mass="40633">MPENTLPTRRSAAVLTACAALIAVVAVVTAGLLSRRSQARDLQVRAAAQAVPAVKLVEPTALAAETLELPARLEPWARAPIHARVSGYLKRWSIDIGGSVKAGQVLGEIETPELDEQLAQARAELATARSNAALAASTARRWQSLLATDSVSRQEADEKAGDLAAKQSVVHALQANVDRVQATKQYARLLAPFDGVVTARNTDVGALIGAGGSPGNELFVVSDIRRLRVYVNVPQRQATAVRMGGEAQLIVPERPAQVYRARVESLAHAIQSGSGAMLVQLVVDNQAGELLPGGFATVRFPLSEQERRIGVPPGALIFGKDGVRVATVQGGDRVLLKPVTIARDLGSVVELEAGLGRADRVIDSPPDGLASGDRVRITSAPKKATS</sequence>
<dbReference type="NCBIfam" id="TIGR01730">
    <property type="entry name" value="RND_mfp"/>
    <property type="match status" value="1"/>
</dbReference>
<proteinExistence type="inferred from homology"/>
<comment type="similarity">
    <text evidence="1">Belongs to the membrane fusion protein (MFP) (TC 8.A.1) family.</text>
</comment>
<evidence type="ECO:0000256" key="2">
    <source>
        <dbReference type="SAM" id="MobiDB-lite"/>
    </source>
</evidence>
<evidence type="ECO:0000313" key="7">
    <source>
        <dbReference type="EMBL" id="AXV83560.1"/>
    </source>
</evidence>
<dbReference type="Proteomes" id="UP000261758">
    <property type="component" value="Plasmid unnamed"/>
</dbReference>
<dbReference type="Gene3D" id="2.40.30.170">
    <property type="match status" value="1"/>
</dbReference>
<geneLocation type="plasmid" evidence="7 8">
    <name>unnamed</name>
</geneLocation>
<dbReference type="GO" id="GO:0015562">
    <property type="term" value="F:efflux transmembrane transporter activity"/>
    <property type="evidence" value="ECO:0007669"/>
    <property type="project" value="TreeGrafter"/>
</dbReference>
<dbReference type="PANTHER" id="PTHR30469">
    <property type="entry name" value="MULTIDRUG RESISTANCE PROTEIN MDTA"/>
    <property type="match status" value="1"/>
</dbReference>
<evidence type="ECO:0000256" key="1">
    <source>
        <dbReference type="ARBA" id="ARBA00009477"/>
    </source>
</evidence>
<dbReference type="Pfam" id="PF25917">
    <property type="entry name" value="BSH_RND"/>
    <property type="match status" value="1"/>
</dbReference>
<evidence type="ECO:0000259" key="4">
    <source>
        <dbReference type="Pfam" id="PF25876"/>
    </source>
</evidence>
<dbReference type="AlphaFoldDB" id="A0AAD0SCE5"/>
<feature type="transmembrane region" description="Helical" evidence="3">
    <location>
        <begin position="12"/>
        <end position="33"/>
    </location>
</feature>
<keyword evidence="3" id="KW-0812">Transmembrane</keyword>
<dbReference type="RefSeq" id="WP_118870240.1">
    <property type="nucleotide sequence ID" value="NZ_CP022760.1"/>
</dbReference>
<organism evidence="7 8">
    <name type="scientific">Ralstonia solanacearum</name>
    <name type="common">Pseudomonas solanacearum</name>
    <dbReference type="NCBI Taxonomy" id="305"/>
    <lineage>
        <taxon>Bacteria</taxon>
        <taxon>Pseudomonadati</taxon>
        <taxon>Pseudomonadota</taxon>
        <taxon>Betaproteobacteria</taxon>
        <taxon>Burkholderiales</taxon>
        <taxon>Burkholderiaceae</taxon>
        <taxon>Ralstonia</taxon>
        <taxon>Ralstonia solanacearum species complex</taxon>
    </lineage>
</organism>
<evidence type="ECO:0000256" key="3">
    <source>
        <dbReference type="SAM" id="Phobius"/>
    </source>
</evidence>
<dbReference type="SUPFAM" id="SSF111369">
    <property type="entry name" value="HlyD-like secretion proteins"/>
    <property type="match status" value="1"/>
</dbReference>
<evidence type="ECO:0000259" key="6">
    <source>
        <dbReference type="Pfam" id="PF25954"/>
    </source>
</evidence>
<dbReference type="PANTHER" id="PTHR30469:SF37">
    <property type="entry name" value="RAGD PROTEIN"/>
    <property type="match status" value="1"/>
</dbReference>
<feature type="domain" description="Multidrug resistance protein MdtA-like alpha-helical hairpin" evidence="4">
    <location>
        <begin position="117"/>
        <end position="187"/>
    </location>
</feature>
<dbReference type="Pfam" id="PF25954">
    <property type="entry name" value="Beta-barrel_RND_2"/>
    <property type="match status" value="1"/>
</dbReference>
<feature type="domain" description="CusB-like beta-barrel" evidence="6">
    <location>
        <begin position="230"/>
        <end position="300"/>
    </location>
</feature>
<accession>A0AAD0SCE5</accession>
<protein>
    <submittedName>
        <fullName evidence="7">Efflux transporter periplasmic adaptor subunit</fullName>
    </submittedName>
</protein>
<dbReference type="Gene3D" id="2.40.420.20">
    <property type="match status" value="1"/>
</dbReference>
<dbReference type="EMBL" id="CP022760">
    <property type="protein sequence ID" value="AXV83560.1"/>
    <property type="molecule type" value="Genomic_DNA"/>
</dbReference>
<dbReference type="InterPro" id="IPR006143">
    <property type="entry name" value="RND_pump_MFP"/>
</dbReference>
<reference evidence="7 8" key="1">
    <citation type="submission" date="2017-08" db="EMBL/GenBank/DDBJ databases">
        <title>Genome sequences of Ralstonia solanacearum Species Complex (RSSC) isolated from Potato bacterial wilts in Korea.</title>
        <authorList>
            <person name="Cho H."/>
            <person name="Song E.-S."/>
            <person name="Lee Y.K."/>
            <person name="Lee S."/>
            <person name="Lee S.-W."/>
            <person name="Jo A."/>
            <person name="Kim J.-G."/>
            <person name="Hwang I."/>
        </authorList>
    </citation>
    <scope>NUCLEOTIDE SEQUENCE [LARGE SCALE GENOMIC DNA]</scope>
    <source>
        <strain evidence="7 8">T98</strain>
        <plasmid evidence="7 8">unnamed</plasmid>
    </source>
</reference>
<dbReference type="GO" id="GO:1990281">
    <property type="term" value="C:efflux pump complex"/>
    <property type="evidence" value="ECO:0007669"/>
    <property type="project" value="TreeGrafter"/>
</dbReference>
<dbReference type="InterPro" id="IPR058624">
    <property type="entry name" value="MdtA-like_HH"/>
</dbReference>
<feature type="domain" description="Multidrug resistance protein MdtA-like barrel-sandwich hybrid" evidence="5">
    <location>
        <begin position="79"/>
        <end position="212"/>
    </location>
</feature>